<gene>
    <name evidence="2" type="ORF">PLEPLA_LOCUS31474</name>
</gene>
<dbReference type="AlphaFoldDB" id="A0A9N7YXP2"/>
<feature type="region of interest" description="Disordered" evidence="1">
    <location>
        <begin position="149"/>
        <end position="169"/>
    </location>
</feature>
<dbReference type="EMBL" id="CADEAL010003183">
    <property type="protein sequence ID" value="CAB1443758.1"/>
    <property type="molecule type" value="Genomic_DNA"/>
</dbReference>
<evidence type="ECO:0000313" key="3">
    <source>
        <dbReference type="Proteomes" id="UP001153269"/>
    </source>
</evidence>
<sequence length="169" mass="18676">NHFTLIPSERELTARQAQPPALTPNSTQTQFRGRRDHNAPASIDHTDSCTEPCGLNITCELPPVRLRSFSSSPPAAFSRALTRHRSAGDTDSSSVGTKTRVGVLETPPTKTTGNSSYKDCKLLLQRLETPPKKTGNSSYKDWKLLLQRLETPPTKTGNSSYNDWKTHKS</sequence>
<feature type="compositionally biased region" description="Low complexity" evidence="1">
    <location>
        <begin position="70"/>
        <end position="80"/>
    </location>
</feature>
<reference evidence="2" key="1">
    <citation type="submission" date="2020-03" db="EMBL/GenBank/DDBJ databases">
        <authorList>
            <person name="Weist P."/>
        </authorList>
    </citation>
    <scope>NUCLEOTIDE SEQUENCE</scope>
</reference>
<accession>A0A9N7YXP2</accession>
<evidence type="ECO:0000313" key="2">
    <source>
        <dbReference type="EMBL" id="CAB1443758.1"/>
    </source>
</evidence>
<feature type="non-terminal residue" evidence="2">
    <location>
        <position position="169"/>
    </location>
</feature>
<feature type="compositionally biased region" description="Polar residues" evidence="1">
    <location>
        <begin position="108"/>
        <end position="117"/>
    </location>
</feature>
<comment type="caution">
    <text evidence="2">The sequence shown here is derived from an EMBL/GenBank/DDBJ whole genome shotgun (WGS) entry which is preliminary data.</text>
</comment>
<protein>
    <submittedName>
        <fullName evidence="2">Uncharacterized protein</fullName>
    </submittedName>
</protein>
<keyword evidence="3" id="KW-1185">Reference proteome</keyword>
<name>A0A9N7YXP2_PLEPL</name>
<dbReference type="Proteomes" id="UP001153269">
    <property type="component" value="Unassembled WGS sequence"/>
</dbReference>
<proteinExistence type="predicted"/>
<feature type="compositionally biased region" description="Polar residues" evidence="1">
    <location>
        <begin position="153"/>
        <end position="163"/>
    </location>
</feature>
<feature type="region of interest" description="Disordered" evidence="1">
    <location>
        <begin position="70"/>
        <end position="117"/>
    </location>
</feature>
<feature type="region of interest" description="Disordered" evidence="1">
    <location>
        <begin position="1"/>
        <end position="47"/>
    </location>
</feature>
<organism evidence="2 3">
    <name type="scientific">Pleuronectes platessa</name>
    <name type="common">European plaice</name>
    <dbReference type="NCBI Taxonomy" id="8262"/>
    <lineage>
        <taxon>Eukaryota</taxon>
        <taxon>Metazoa</taxon>
        <taxon>Chordata</taxon>
        <taxon>Craniata</taxon>
        <taxon>Vertebrata</taxon>
        <taxon>Euteleostomi</taxon>
        <taxon>Actinopterygii</taxon>
        <taxon>Neopterygii</taxon>
        <taxon>Teleostei</taxon>
        <taxon>Neoteleostei</taxon>
        <taxon>Acanthomorphata</taxon>
        <taxon>Carangaria</taxon>
        <taxon>Pleuronectiformes</taxon>
        <taxon>Pleuronectoidei</taxon>
        <taxon>Pleuronectidae</taxon>
        <taxon>Pleuronectes</taxon>
    </lineage>
</organism>
<evidence type="ECO:0000256" key="1">
    <source>
        <dbReference type="SAM" id="MobiDB-lite"/>
    </source>
</evidence>